<feature type="transmembrane region" description="Helical" evidence="1">
    <location>
        <begin position="140"/>
        <end position="164"/>
    </location>
</feature>
<evidence type="ECO:0000256" key="1">
    <source>
        <dbReference type="SAM" id="Phobius"/>
    </source>
</evidence>
<keyword evidence="3" id="KW-1185">Reference proteome</keyword>
<dbReference type="AlphaFoldDB" id="A0A1M5MVN4"/>
<dbReference type="EMBL" id="FQWQ01000001">
    <property type="protein sequence ID" value="SHG80969.1"/>
    <property type="molecule type" value="Genomic_DNA"/>
</dbReference>
<reference evidence="2 3" key="1">
    <citation type="submission" date="2016-11" db="EMBL/GenBank/DDBJ databases">
        <authorList>
            <person name="Jaros S."/>
            <person name="Januszkiewicz K."/>
            <person name="Wedrychowicz H."/>
        </authorList>
    </citation>
    <scope>NUCLEOTIDE SEQUENCE [LARGE SCALE GENOMIC DNA]</scope>
    <source>
        <strain evidence="2 3">DSM 24574</strain>
    </source>
</reference>
<organism evidence="2 3">
    <name type="scientific">Chryseolinea serpens</name>
    <dbReference type="NCBI Taxonomy" id="947013"/>
    <lineage>
        <taxon>Bacteria</taxon>
        <taxon>Pseudomonadati</taxon>
        <taxon>Bacteroidota</taxon>
        <taxon>Cytophagia</taxon>
        <taxon>Cytophagales</taxon>
        <taxon>Fulvivirgaceae</taxon>
        <taxon>Chryseolinea</taxon>
    </lineage>
</organism>
<feature type="transmembrane region" description="Helical" evidence="1">
    <location>
        <begin position="109"/>
        <end position="131"/>
    </location>
</feature>
<keyword evidence="1" id="KW-0472">Membrane</keyword>
<feature type="transmembrane region" description="Helical" evidence="1">
    <location>
        <begin position="43"/>
        <end position="64"/>
    </location>
</feature>
<dbReference type="RefSeq" id="WP_073133169.1">
    <property type="nucleotide sequence ID" value="NZ_FQWQ01000001.1"/>
</dbReference>
<keyword evidence="1" id="KW-1133">Transmembrane helix</keyword>
<dbReference type="STRING" id="947013.SAMN04488109_1947"/>
<sequence>MKSRRSGNKAVGLLCVFFLLVLVVSLAFNHYYPVLVIAGEFSVGTWLSGVLLVVSATTALIVGVRRGGFPWFLISAFFFVLALDERFMFHERMKEHIVFHFTHNYMRSRLINELPVIAGAFVGAFVSFMLWRHLHGRNRVLLLCAAVLGTASVIVDVLEAGVLWEECFKLLGELSIACALLGEVEE</sequence>
<name>A0A1M5MVN4_9BACT</name>
<keyword evidence="1" id="KW-0812">Transmembrane</keyword>
<gene>
    <name evidence="2" type="ORF">SAMN04488109_1947</name>
</gene>
<feature type="transmembrane region" description="Helical" evidence="1">
    <location>
        <begin position="71"/>
        <end position="89"/>
    </location>
</feature>
<protein>
    <submittedName>
        <fullName evidence="2">Uncharacterized protein</fullName>
    </submittedName>
</protein>
<evidence type="ECO:0000313" key="2">
    <source>
        <dbReference type="EMBL" id="SHG80969.1"/>
    </source>
</evidence>
<proteinExistence type="predicted"/>
<accession>A0A1M5MVN4</accession>
<evidence type="ECO:0000313" key="3">
    <source>
        <dbReference type="Proteomes" id="UP000184212"/>
    </source>
</evidence>
<dbReference type="Proteomes" id="UP000184212">
    <property type="component" value="Unassembled WGS sequence"/>
</dbReference>
<dbReference type="OrthoDB" id="980174at2"/>